<dbReference type="STRING" id="1936003.STSP2_01841"/>
<dbReference type="SUPFAM" id="SSF82282">
    <property type="entry name" value="Homocysteine S-methyltransferase"/>
    <property type="match status" value="1"/>
</dbReference>
<dbReference type="GO" id="GO:0008270">
    <property type="term" value="F:zinc ion binding"/>
    <property type="evidence" value="ECO:0007669"/>
    <property type="project" value="InterPro"/>
</dbReference>
<name>A0A1U9NL55_9BACT</name>
<feature type="binding site" evidence="3 4">
    <location>
        <position position="285"/>
    </location>
    <ligand>
        <name>Zn(2+)</name>
        <dbReference type="ChEBI" id="CHEBI:29105"/>
    </ligand>
</feature>
<dbReference type="InterPro" id="IPR003726">
    <property type="entry name" value="HCY_dom"/>
</dbReference>
<comment type="cofactor">
    <cofactor evidence="3">
        <name>Zn(2+)</name>
        <dbReference type="ChEBI" id="CHEBI:29105"/>
    </cofactor>
    <text evidence="3">Binds 1 zinc ion per subunit.</text>
</comment>
<dbReference type="GO" id="GO:0008168">
    <property type="term" value="F:methyltransferase activity"/>
    <property type="evidence" value="ECO:0007669"/>
    <property type="project" value="UniProtKB-UniRule"/>
</dbReference>
<reference evidence="7" key="1">
    <citation type="submission" date="2017-02" db="EMBL/GenBank/DDBJ databases">
        <title>Comparative genomics and description of representatives of a novel lineage of planctomycetes thriving in anoxic sediments.</title>
        <authorList>
            <person name="Spring S."/>
            <person name="Bunk B."/>
            <person name="Sproer C."/>
        </authorList>
    </citation>
    <scope>NUCLEOTIDE SEQUENCE [LARGE SCALE GENOMIC DNA]</scope>
    <source>
        <strain evidence="7">ST-NAGAB-D1</strain>
    </source>
</reference>
<evidence type="ECO:0000256" key="3">
    <source>
        <dbReference type="PIRSR" id="PIRSR037505-2"/>
    </source>
</evidence>
<keyword evidence="7" id="KW-1185">Reference proteome</keyword>
<feature type="binding site" evidence="3 4">
    <location>
        <position position="286"/>
    </location>
    <ligand>
        <name>Zn(2+)</name>
        <dbReference type="ChEBI" id="CHEBI:29105"/>
    </ligand>
</feature>
<dbReference type="GO" id="GO:0032259">
    <property type="term" value="P:methylation"/>
    <property type="evidence" value="ECO:0007669"/>
    <property type="project" value="UniProtKB-KW"/>
</dbReference>
<evidence type="ECO:0000256" key="2">
    <source>
        <dbReference type="ARBA" id="ARBA00022679"/>
    </source>
</evidence>
<dbReference type="KEGG" id="alus:STSP2_01841"/>
<keyword evidence="3 4" id="KW-0862">Zinc</keyword>
<dbReference type="Pfam" id="PF02574">
    <property type="entry name" value="S-methyl_trans"/>
    <property type="match status" value="1"/>
</dbReference>
<dbReference type="InterPro" id="IPR017226">
    <property type="entry name" value="BHMT-like"/>
</dbReference>
<evidence type="ECO:0000259" key="5">
    <source>
        <dbReference type="PROSITE" id="PS50970"/>
    </source>
</evidence>
<keyword evidence="2 4" id="KW-0808">Transferase</keyword>
<dbReference type="PANTHER" id="PTHR11103">
    <property type="entry name" value="SLR1189 PROTEIN"/>
    <property type="match status" value="1"/>
</dbReference>
<organism evidence="6 7">
    <name type="scientific">Anaerohalosphaera lusitana</name>
    <dbReference type="NCBI Taxonomy" id="1936003"/>
    <lineage>
        <taxon>Bacteria</taxon>
        <taxon>Pseudomonadati</taxon>
        <taxon>Planctomycetota</taxon>
        <taxon>Phycisphaerae</taxon>
        <taxon>Sedimentisphaerales</taxon>
        <taxon>Anaerohalosphaeraceae</taxon>
        <taxon>Anaerohalosphaera</taxon>
    </lineage>
</organism>
<dbReference type="GO" id="GO:0009086">
    <property type="term" value="P:methionine biosynthetic process"/>
    <property type="evidence" value="ECO:0007669"/>
    <property type="project" value="InterPro"/>
</dbReference>
<dbReference type="PANTHER" id="PTHR11103:SF18">
    <property type="entry name" value="SLR1189 PROTEIN"/>
    <property type="match status" value="1"/>
</dbReference>
<keyword evidence="1 4" id="KW-0489">Methyltransferase</keyword>
<dbReference type="EMBL" id="CP019791">
    <property type="protein sequence ID" value="AQT68672.1"/>
    <property type="molecule type" value="Genomic_DNA"/>
</dbReference>
<evidence type="ECO:0000313" key="6">
    <source>
        <dbReference type="EMBL" id="AQT68672.1"/>
    </source>
</evidence>
<dbReference type="Gene3D" id="3.20.20.330">
    <property type="entry name" value="Homocysteine-binding-like domain"/>
    <property type="match status" value="1"/>
</dbReference>
<evidence type="ECO:0000256" key="4">
    <source>
        <dbReference type="PROSITE-ProRule" id="PRU00333"/>
    </source>
</evidence>
<gene>
    <name evidence="6" type="primary">yitJ_2</name>
    <name evidence="6" type="ORF">STSP2_01841</name>
</gene>
<protein>
    <submittedName>
        <fullName evidence="6">Bifunctional homocysteine S-methyltransferase/5,10-methylenetetrahydrofolate reductase</fullName>
    </submittedName>
</protein>
<feature type="domain" description="Hcy-binding" evidence="5">
    <location>
        <begin position="3"/>
        <end position="300"/>
    </location>
</feature>
<proteinExistence type="predicted"/>
<dbReference type="AlphaFoldDB" id="A0A1U9NL55"/>
<evidence type="ECO:0000256" key="1">
    <source>
        <dbReference type="ARBA" id="ARBA00022603"/>
    </source>
</evidence>
<dbReference type="PIRSF" id="PIRSF037505">
    <property type="entry name" value="Betaine_HMT"/>
    <property type="match status" value="1"/>
</dbReference>
<dbReference type="RefSeq" id="WP_169853096.1">
    <property type="nucleotide sequence ID" value="NZ_CP019791.1"/>
</dbReference>
<dbReference type="PROSITE" id="PS50970">
    <property type="entry name" value="HCY"/>
    <property type="match status" value="1"/>
</dbReference>
<dbReference type="Proteomes" id="UP000189674">
    <property type="component" value="Chromosome"/>
</dbReference>
<evidence type="ECO:0000313" key="7">
    <source>
        <dbReference type="Proteomes" id="UP000189674"/>
    </source>
</evidence>
<accession>A0A1U9NL55</accession>
<dbReference type="InterPro" id="IPR036589">
    <property type="entry name" value="HCY_dom_sf"/>
</dbReference>
<keyword evidence="3 4" id="KW-0479">Metal-binding</keyword>
<sequence length="302" mass="31154">MSERKLLERINEGVFFIDGAMGTELMARGAKMGECNDHLNVTEEGSAIVKAVHASYLAAGSDAVITNTFGANAITLKRHGYADLAGKISEAGAKIAREAADAAGGDRFVFGDIGPCGDFLEPLGMLKRDELLAAFREQAKGLADGGADAIIIETMTAVEEIEVAVEAAKSVCDLPVFASLAYDPAGEEYRTMMGIDAAAAVDRLGNTGVSGIGFNCGTLDMEGYVGLAKAYADAIGDKGLVLLAEPNAGKPELVEDKAIYSLSPDDFAAAGEKIKAVGAGIMGGCCGTSPAHIEALVKKLRG</sequence>
<feature type="binding site" evidence="3 4">
    <location>
        <position position="216"/>
    </location>
    <ligand>
        <name>Zn(2+)</name>
        <dbReference type="ChEBI" id="CHEBI:29105"/>
    </ligand>
</feature>